<dbReference type="InParanoid" id="A0A2H3DG40"/>
<keyword evidence="2" id="KW-1185">Reference proteome</keyword>
<sequence length="73" mass="8139">MGESTRDSSEAFPDDIQKELAGDVADMEVYGKTLRVFDQKHGCLVDPEELVYSTIHGFINGSPLDESCVMNYH</sequence>
<evidence type="ECO:0000313" key="1">
    <source>
        <dbReference type="EMBL" id="PBK90422.1"/>
    </source>
</evidence>
<name>A0A2H3DG40_ARMGA</name>
<proteinExistence type="predicted"/>
<gene>
    <name evidence="1" type="ORF">ARMGADRAFT_298355</name>
</gene>
<dbReference type="Proteomes" id="UP000217790">
    <property type="component" value="Unassembled WGS sequence"/>
</dbReference>
<evidence type="ECO:0000313" key="2">
    <source>
        <dbReference type="Proteomes" id="UP000217790"/>
    </source>
</evidence>
<reference evidence="2" key="1">
    <citation type="journal article" date="2017" name="Nat. Ecol. Evol.">
        <title>Genome expansion and lineage-specific genetic innovations in the forest pathogenic fungi Armillaria.</title>
        <authorList>
            <person name="Sipos G."/>
            <person name="Prasanna A.N."/>
            <person name="Walter M.C."/>
            <person name="O'Connor E."/>
            <person name="Balint B."/>
            <person name="Krizsan K."/>
            <person name="Kiss B."/>
            <person name="Hess J."/>
            <person name="Varga T."/>
            <person name="Slot J."/>
            <person name="Riley R."/>
            <person name="Boka B."/>
            <person name="Rigling D."/>
            <person name="Barry K."/>
            <person name="Lee J."/>
            <person name="Mihaltcheva S."/>
            <person name="LaButti K."/>
            <person name="Lipzen A."/>
            <person name="Waldron R."/>
            <person name="Moloney N.M."/>
            <person name="Sperisen C."/>
            <person name="Kredics L."/>
            <person name="Vagvoelgyi C."/>
            <person name="Patrignani A."/>
            <person name="Fitzpatrick D."/>
            <person name="Nagy I."/>
            <person name="Doyle S."/>
            <person name="Anderson J.B."/>
            <person name="Grigoriev I.V."/>
            <person name="Gueldener U."/>
            <person name="Muensterkoetter M."/>
            <person name="Nagy L.G."/>
        </authorList>
    </citation>
    <scope>NUCLEOTIDE SEQUENCE [LARGE SCALE GENOMIC DNA]</scope>
    <source>
        <strain evidence="2">Ar21-2</strain>
    </source>
</reference>
<dbReference type="AlphaFoldDB" id="A0A2H3DG40"/>
<protein>
    <submittedName>
        <fullName evidence="1">Uncharacterized protein</fullName>
    </submittedName>
</protein>
<dbReference type="EMBL" id="KZ293665">
    <property type="protein sequence ID" value="PBK90422.1"/>
    <property type="molecule type" value="Genomic_DNA"/>
</dbReference>
<dbReference type="STRING" id="47427.A0A2H3DG40"/>
<organism evidence="1 2">
    <name type="scientific">Armillaria gallica</name>
    <name type="common">Bulbous honey fungus</name>
    <name type="synonym">Armillaria bulbosa</name>
    <dbReference type="NCBI Taxonomy" id="47427"/>
    <lineage>
        <taxon>Eukaryota</taxon>
        <taxon>Fungi</taxon>
        <taxon>Dikarya</taxon>
        <taxon>Basidiomycota</taxon>
        <taxon>Agaricomycotina</taxon>
        <taxon>Agaricomycetes</taxon>
        <taxon>Agaricomycetidae</taxon>
        <taxon>Agaricales</taxon>
        <taxon>Marasmiineae</taxon>
        <taxon>Physalacriaceae</taxon>
        <taxon>Armillaria</taxon>
    </lineage>
</organism>
<dbReference type="OrthoDB" id="10445914at2759"/>
<accession>A0A2H3DG40</accession>